<accession>A0A4P2Q2Y6</accession>
<dbReference type="RefSeq" id="WP_129348429.1">
    <property type="nucleotide sequence ID" value="NZ_CP012670.1"/>
</dbReference>
<dbReference type="EMBL" id="CP012670">
    <property type="protein sequence ID" value="AUX23338.1"/>
    <property type="molecule type" value="Genomic_DNA"/>
</dbReference>
<dbReference type="AlphaFoldDB" id="A0A4P2Q2Y6"/>
<evidence type="ECO:0000313" key="3">
    <source>
        <dbReference type="Proteomes" id="UP000295781"/>
    </source>
</evidence>
<feature type="domain" description="IraD/Gp25-like" evidence="1">
    <location>
        <begin position="20"/>
        <end position="108"/>
    </location>
</feature>
<gene>
    <name evidence="2" type="ORF">SOCEGT47_038610</name>
</gene>
<reference evidence="2 3" key="1">
    <citation type="submission" date="2015-09" db="EMBL/GenBank/DDBJ databases">
        <title>Sorangium comparison.</title>
        <authorList>
            <person name="Zaburannyi N."/>
            <person name="Bunk B."/>
            <person name="Overmann J."/>
            <person name="Mueller R."/>
        </authorList>
    </citation>
    <scope>NUCLEOTIDE SEQUENCE [LARGE SCALE GENOMIC DNA]</scope>
    <source>
        <strain evidence="2 3">So ceGT47</strain>
    </source>
</reference>
<dbReference type="InterPro" id="IPR007048">
    <property type="entry name" value="IraD/Gp25-like"/>
</dbReference>
<dbReference type="Proteomes" id="UP000295781">
    <property type="component" value="Chromosome"/>
</dbReference>
<protein>
    <recommendedName>
        <fullName evidence="1">IraD/Gp25-like domain-containing protein</fullName>
    </recommendedName>
</protein>
<dbReference type="SUPFAM" id="SSF160719">
    <property type="entry name" value="gpW/gp25-like"/>
    <property type="match status" value="1"/>
</dbReference>
<name>A0A4P2Q2Y6_SORCE</name>
<proteinExistence type="predicted"/>
<evidence type="ECO:0000259" key="1">
    <source>
        <dbReference type="Pfam" id="PF04965"/>
    </source>
</evidence>
<dbReference type="Pfam" id="PF04965">
    <property type="entry name" value="GPW_gp25"/>
    <property type="match status" value="1"/>
</dbReference>
<sequence>MRALSFPYRIDQTGRTATVSADDEVRELIEQILFVAPGERIMRPTLGSGVGQLVFAPAGEQLAATTQHLVQGALQTWLGDRILVESVDVAAEEATLTVSVRYRVRLTAEASTVVVRGEV</sequence>
<dbReference type="OrthoDB" id="9802846at2"/>
<organism evidence="2 3">
    <name type="scientific">Sorangium cellulosum</name>
    <name type="common">Polyangium cellulosum</name>
    <dbReference type="NCBI Taxonomy" id="56"/>
    <lineage>
        <taxon>Bacteria</taxon>
        <taxon>Pseudomonadati</taxon>
        <taxon>Myxococcota</taxon>
        <taxon>Polyangia</taxon>
        <taxon>Polyangiales</taxon>
        <taxon>Polyangiaceae</taxon>
        <taxon>Sorangium</taxon>
    </lineage>
</organism>
<evidence type="ECO:0000313" key="2">
    <source>
        <dbReference type="EMBL" id="AUX23338.1"/>
    </source>
</evidence>
<dbReference type="Gene3D" id="3.10.450.40">
    <property type="match status" value="1"/>
</dbReference>